<evidence type="ECO:0000256" key="2">
    <source>
        <dbReference type="SAM" id="SignalP"/>
    </source>
</evidence>
<feature type="chain" id="PRO_5031532512" evidence="2">
    <location>
        <begin position="20"/>
        <end position="681"/>
    </location>
</feature>
<dbReference type="AlphaFoldDB" id="A0A7X0AU03"/>
<dbReference type="Gene3D" id="3.40.50.1820">
    <property type="entry name" value="alpha/beta hydrolase"/>
    <property type="match status" value="1"/>
</dbReference>
<accession>A0A7X0AU03</accession>
<comment type="caution">
    <text evidence="4">The sequence shown here is derived from an EMBL/GenBank/DDBJ whole genome shotgun (WGS) entry which is preliminary data.</text>
</comment>
<name>A0A7X0AU03_9PROT</name>
<sequence length="681" mass="72062">MTAIALAAPPLVAARPAEAAQAAPAPAEAGPELMVRDRVTDAKLSPDGNWISYLAPHGGTRTIWLADRHHPGNRRPLDIGGSGRIANHLWSADSRFVLVAQDATGGGERHHVYAVPVAGGAGRDLTPGPDLKAQLIATSNTAPGLVSTLITLPRQPPNLVNIDIATGVQTQTTENRQYGWIGVDNDLAPRIAIRPLPDGGGEWRWLAGKDSHSLLVMGAADFAGSKPLAIATDGGWVVMQDATAGDFPTLVKIDTTTGARQVLLRPDQEIASVLLEQHSREVQAVALDGPTPEWRVLDPAVAEPLADLQARGLGFPQVRGRTDKGTLWLVCFTATVRPEAWYLYDTKTRALTSVLADAAGEAPAGRPMAPVAFTARDGLPLSGYLTRPAQAGAAPLVLLVHGGPWERDRLNWNPLHQWLSGQGYAVLSVNYRGSTGFGKAFTAAGDRQWGAKMQDDLFDAVSWAVDQGIADPKRLCIMGGSYGGYATLNAIATQPQRFACAIDIVGTSDLVSFVEDTINENKALGGRLRSSVGDPATPEGRALLAERSPLNRADRIRTPLLIAHGANDPRAHVEQSDRLAEKLREHQSPYTYLVFPDEGHSFGKAGNIVAFYTIAGQFLARHLGPAAGAPPAPLTGALLARSSVEIRDGADRVPGLAAAQAARAATQTETARAAAQTEAGR</sequence>
<dbReference type="PANTHER" id="PTHR42776:SF27">
    <property type="entry name" value="DIPEPTIDYL PEPTIDASE FAMILY MEMBER 6"/>
    <property type="match status" value="1"/>
</dbReference>
<dbReference type="RefSeq" id="WP_184797378.1">
    <property type="nucleotide sequence ID" value="NZ_JACIIZ010000002.1"/>
</dbReference>
<dbReference type="Proteomes" id="UP000539175">
    <property type="component" value="Unassembled WGS sequence"/>
</dbReference>
<dbReference type="GO" id="GO:0004252">
    <property type="term" value="F:serine-type endopeptidase activity"/>
    <property type="evidence" value="ECO:0007669"/>
    <property type="project" value="TreeGrafter"/>
</dbReference>
<feature type="domain" description="Peptidase S9 prolyl oligopeptidase catalytic" evidence="3">
    <location>
        <begin position="417"/>
        <end position="624"/>
    </location>
</feature>
<keyword evidence="5" id="KW-1185">Reference proteome</keyword>
<dbReference type="InterPro" id="IPR011042">
    <property type="entry name" value="6-blade_b-propeller_TolB-like"/>
</dbReference>
<dbReference type="GO" id="GO:0006508">
    <property type="term" value="P:proteolysis"/>
    <property type="evidence" value="ECO:0007669"/>
    <property type="project" value="InterPro"/>
</dbReference>
<evidence type="ECO:0000256" key="1">
    <source>
        <dbReference type="ARBA" id="ARBA00022801"/>
    </source>
</evidence>
<evidence type="ECO:0000313" key="5">
    <source>
        <dbReference type="Proteomes" id="UP000539175"/>
    </source>
</evidence>
<protein>
    <submittedName>
        <fullName evidence="4">Dipeptidyl aminopeptidase/acylaminoacyl peptidase</fullName>
    </submittedName>
</protein>
<keyword evidence="4" id="KW-0645">Protease</keyword>
<dbReference type="Gene3D" id="2.120.10.30">
    <property type="entry name" value="TolB, C-terminal domain"/>
    <property type="match status" value="1"/>
</dbReference>
<gene>
    <name evidence="4" type="ORF">FHS74_000625</name>
</gene>
<dbReference type="SUPFAM" id="SSF53474">
    <property type="entry name" value="alpha/beta-Hydrolases"/>
    <property type="match status" value="1"/>
</dbReference>
<dbReference type="PANTHER" id="PTHR42776">
    <property type="entry name" value="SERINE PEPTIDASE S9 FAMILY MEMBER"/>
    <property type="match status" value="1"/>
</dbReference>
<keyword evidence="1" id="KW-0378">Hydrolase</keyword>
<reference evidence="4 5" key="1">
    <citation type="submission" date="2020-08" db="EMBL/GenBank/DDBJ databases">
        <title>Genomic Encyclopedia of Type Strains, Phase IV (KMG-IV): sequencing the most valuable type-strain genomes for metagenomic binning, comparative biology and taxonomic classification.</title>
        <authorList>
            <person name="Goeker M."/>
        </authorList>
    </citation>
    <scope>NUCLEOTIDE SEQUENCE [LARGE SCALE GENOMIC DNA]</scope>
    <source>
        <strain evidence="4 5">DSM 22198</strain>
    </source>
</reference>
<dbReference type="GO" id="GO:0004177">
    <property type="term" value="F:aminopeptidase activity"/>
    <property type="evidence" value="ECO:0007669"/>
    <property type="project" value="UniProtKB-KW"/>
</dbReference>
<dbReference type="InterPro" id="IPR029058">
    <property type="entry name" value="AB_hydrolase_fold"/>
</dbReference>
<dbReference type="InterPro" id="IPR001375">
    <property type="entry name" value="Peptidase_S9_cat"/>
</dbReference>
<feature type="signal peptide" evidence="2">
    <location>
        <begin position="1"/>
        <end position="19"/>
    </location>
</feature>
<keyword evidence="2" id="KW-0732">Signal</keyword>
<keyword evidence="4" id="KW-0031">Aminopeptidase</keyword>
<proteinExistence type="predicted"/>
<evidence type="ECO:0000259" key="3">
    <source>
        <dbReference type="Pfam" id="PF00326"/>
    </source>
</evidence>
<organism evidence="4 5">
    <name type="scientific">Nitrospirillum iridis</name>
    <dbReference type="NCBI Taxonomy" id="765888"/>
    <lineage>
        <taxon>Bacteria</taxon>
        <taxon>Pseudomonadati</taxon>
        <taxon>Pseudomonadota</taxon>
        <taxon>Alphaproteobacteria</taxon>
        <taxon>Rhodospirillales</taxon>
        <taxon>Azospirillaceae</taxon>
        <taxon>Nitrospirillum</taxon>
    </lineage>
</organism>
<evidence type="ECO:0000313" key="4">
    <source>
        <dbReference type="EMBL" id="MBB6250084.1"/>
    </source>
</evidence>
<dbReference type="SUPFAM" id="SSF69304">
    <property type="entry name" value="Tricorn protease N-terminal domain"/>
    <property type="match status" value="1"/>
</dbReference>
<dbReference type="EMBL" id="JACIIZ010000002">
    <property type="protein sequence ID" value="MBB6250084.1"/>
    <property type="molecule type" value="Genomic_DNA"/>
</dbReference>
<dbReference type="Pfam" id="PF00326">
    <property type="entry name" value="Peptidase_S9"/>
    <property type="match status" value="1"/>
</dbReference>